<dbReference type="OMA" id="HYHIFLQ"/>
<comment type="subcellular location">
    <subcellularLocation>
        <location evidence="1">Membrane</location>
        <topology evidence="1">Multi-pass membrane protein</topology>
    </subcellularLocation>
</comment>
<sequence>MASLDIETVPSQSWLPLPDKDSRVDGWLLLGNPAPIVTILACYVYIVKVIGPAMMKNSKAYELRPIILLYNAAMVITNLSISSYVYYHAFWKGHFNMWFTAPDLGDHPTTILLLNVSWYYLILRLSECIETILFVLRKRFRQVSTLHVFHHVSVTFSVYLYVTYGGFALASFELTFNAVIHVVMYGYYFLSACGPEIQKYLWWKKYLTTLQLVQFVIMIVRNIMLVFWLNNRYSALPAFMLFQCFVFFLQFFHFYIQSYRQKRDEKLQKEAAAAAAVAAQQSVCSINNNNNVVESENLKKSL</sequence>
<dbReference type="PANTHER" id="PTHR11157:SF69">
    <property type="entry name" value="ELONGATION OF VERY LONG CHAIN FATTY ACIDS PROTEIN 7"/>
    <property type="match status" value="1"/>
</dbReference>
<dbReference type="KEGG" id="vde:111244041"/>
<dbReference type="EnsemblMetazoa" id="XM_022790590">
    <property type="protein sequence ID" value="XP_022646325"/>
    <property type="gene ID" value="LOC111244041"/>
</dbReference>
<dbReference type="GO" id="GO:0005789">
    <property type="term" value="C:endoplasmic reticulum membrane"/>
    <property type="evidence" value="ECO:0007669"/>
    <property type="project" value="TreeGrafter"/>
</dbReference>
<dbReference type="GO" id="GO:0030148">
    <property type="term" value="P:sphingolipid biosynthetic process"/>
    <property type="evidence" value="ECO:0007669"/>
    <property type="project" value="TreeGrafter"/>
</dbReference>
<comment type="catalytic activity">
    <reaction evidence="10">
        <text>a very-long-chain acyl-CoA + malonyl-CoA + H(+) = a very-long-chain 3-oxoacyl-CoA + CO2 + CoA</text>
        <dbReference type="Rhea" id="RHEA:32727"/>
        <dbReference type="ChEBI" id="CHEBI:15378"/>
        <dbReference type="ChEBI" id="CHEBI:16526"/>
        <dbReference type="ChEBI" id="CHEBI:57287"/>
        <dbReference type="ChEBI" id="CHEBI:57384"/>
        <dbReference type="ChEBI" id="CHEBI:90725"/>
        <dbReference type="ChEBI" id="CHEBI:90736"/>
        <dbReference type="EC" id="2.3.1.199"/>
    </reaction>
</comment>
<proteinExistence type="inferred from homology"/>
<dbReference type="Proteomes" id="UP000594260">
    <property type="component" value="Unplaced"/>
</dbReference>
<feature type="transmembrane region" description="Helical" evidence="10">
    <location>
        <begin position="148"/>
        <end position="170"/>
    </location>
</feature>
<feature type="transmembrane region" description="Helical" evidence="10">
    <location>
        <begin position="67"/>
        <end position="87"/>
    </location>
</feature>
<evidence type="ECO:0000256" key="9">
    <source>
        <dbReference type="ARBA" id="ARBA00023160"/>
    </source>
</evidence>
<dbReference type="GO" id="GO:0042761">
    <property type="term" value="P:very long-chain fatty acid biosynthetic process"/>
    <property type="evidence" value="ECO:0007669"/>
    <property type="project" value="TreeGrafter"/>
</dbReference>
<feature type="transmembrane region" description="Helical" evidence="10">
    <location>
        <begin position="235"/>
        <end position="256"/>
    </location>
</feature>
<accession>A0A7M7J3F0</accession>
<organism evidence="11 12">
    <name type="scientific">Varroa destructor</name>
    <name type="common">Honeybee mite</name>
    <dbReference type="NCBI Taxonomy" id="109461"/>
    <lineage>
        <taxon>Eukaryota</taxon>
        <taxon>Metazoa</taxon>
        <taxon>Ecdysozoa</taxon>
        <taxon>Arthropoda</taxon>
        <taxon>Chelicerata</taxon>
        <taxon>Arachnida</taxon>
        <taxon>Acari</taxon>
        <taxon>Parasitiformes</taxon>
        <taxon>Mesostigmata</taxon>
        <taxon>Gamasina</taxon>
        <taxon>Dermanyssoidea</taxon>
        <taxon>Varroidae</taxon>
        <taxon>Varroa</taxon>
    </lineage>
</organism>
<comment type="similarity">
    <text evidence="10">Belongs to the ELO family.</text>
</comment>
<feature type="transmembrane region" description="Helical" evidence="10">
    <location>
        <begin position="206"/>
        <end position="229"/>
    </location>
</feature>
<dbReference type="EnsemblMetazoa" id="XM_022790591">
    <property type="protein sequence ID" value="XP_022646326"/>
    <property type="gene ID" value="LOC111244041"/>
</dbReference>
<evidence type="ECO:0000256" key="10">
    <source>
        <dbReference type="RuleBase" id="RU361115"/>
    </source>
</evidence>
<evidence type="ECO:0000256" key="7">
    <source>
        <dbReference type="ARBA" id="ARBA00023098"/>
    </source>
</evidence>
<dbReference type="InParanoid" id="A0A7M7J3F0"/>
<dbReference type="Pfam" id="PF01151">
    <property type="entry name" value="ELO"/>
    <property type="match status" value="1"/>
</dbReference>
<keyword evidence="5 10" id="KW-0276">Fatty acid metabolism</keyword>
<feature type="transmembrane region" description="Helical" evidence="10">
    <location>
        <begin position="176"/>
        <end position="194"/>
    </location>
</feature>
<evidence type="ECO:0000256" key="4">
    <source>
        <dbReference type="ARBA" id="ARBA00022692"/>
    </source>
</evidence>
<dbReference type="GO" id="GO:0034625">
    <property type="term" value="P:fatty acid elongation, monounsaturated fatty acid"/>
    <property type="evidence" value="ECO:0007669"/>
    <property type="project" value="TreeGrafter"/>
</dbReference>
<keyword evidence="7 10" id="KW-0443">Lipid metabolism</keyword>
<keyword evidence="3 10" id="KW-0808">Transferase</keyword>
<dbReference type="RefSeq" id="XP_022646326.1">
    <property type="nucleotide sequence ID" value="XM_022790591.1"/>
</dbReference>
<evidence type="ECO:0000313" key="11">
    <source>
        <dbReference type="EnsemblMetazoa" id="XP_022646325"/>
    </source>
</evidence>
<reference evidence="11" key="1">
    <citation type="submission" date="2021-01" db="UniProtKB">
        <authorList>
            <consortium name="EnsemblMetazoa"/>
        </authorList>
    </citation>
    <scope>IDENTIFICATION</scope>
</reference>
<dbReference type="EC" id="2.3.1.199" evidence="10"/>
<dbReference type="PANTHER" id="PTHR11157">
    <property type="entry name" value="FATTY ACID ACYL TRANSFERASE-RELATED"/>
    <property type="match status" value="1"/>
</dbReference>
<evidence type="ECO:0000256" key="6">
    <source>
        <dbReference type="ARBA" id="ARBA00022989"/>
    </source>
</evidence>
<protein>
    <recommendedName>
        <fullName evidence="10">Elongation of very long chain fatty acids protein</fullName>
        <ecNumber evidence="10">2.3.1.199</ecNumber>
    </recommendedName>
    <alternativeName>
        <fullName evidence="10">Very-long-chain 3-oxoacyl-CoA synthase</fullName>
    </alternativeName>
</protein>
<evidence type="ECO:0000256" key="2">
    <source>
        <dbReference type="ARBA" id="ARBA00022516"/>
    </source>
</evidence>
<name>A0A7M7J3F0_VARDE</name>
<keyword evidence="2 10" id="KW-0444">Lipid biosynthesis</keyword>
<keyword evidence="9 10" id="KW-0275">Fatty acid biosynthesis</keyword>
<dbReference type="InterPro" id="IPR002076">
    <property type="entry name" value="ELO_fam"/>
</dbReference>
<evidence type="ECO:0000256" key="8">
    <source>
        <dbReference type="ARBA" id="ARBA00023136"/>
    </source>
</evidence>
<keyword evidence="12" id="KW-1185">Reference proteome</keyword>
<evidence type="ECO:0000256" key="1">
    <source>
        <dbReference type="ARBA" id="ARBA00004141"/>
    </source>
</evidence>
<feature type="transmembrane region" description="Helical" evidence="10">
    <location>
        <begin position="26"/>
        <end position="46"/>
    </location>
</feature>
<keyword evidence="6 10" id="KW-1133">Transmembrane helix</keyword>
<dbReference type="GO" id="GO:0034626">
    <property type="term" value="P:fatty acid elongation, polyunsaturated fatty acid"/>
    <property type="evidence" value="ECO:0007669"/>
    <property type="project" value="TreeGrafter"/>
</dbReference>
<keyword evidence="8 10" id="KW-0472">Membrane</keyword>
<evidence type="ECO:0000313" key="12">
    <source>
        <dbReference type="Proteomes" id="UP000594260"/>
    </source>
</evidence>
<dbReference type="AlphaFoldDB" id="A0A7M7J3F0"/>
<dbReference type="GO" id="GO:0009922">
    <property type="term" value="F:fatty acid elongase activity"/>
    <property type="evidence" value="ECO:0007669"/>
    <property type="project" value="UniProtKB-EC"/>
</dbReference>
<evidence type="ECO:0000256" key="3">
    <source>
        <dbReference type="ARBA" id="ARBA00022679"/>
    </source>
</evidence>
<dbReference type="RefSeq" id="XP_022646325.1">
    <property type="nucleotide sequence ID" value="XM_022790590.1"/>
</dbReference>
<evidence type="ECO:0000256" key="5">
    <source>
        <dbReference type="ARBA" id="ARBA00022832"/>
    </source>
</evidence>
<dbReference type="GO" id="GO:0019367">
    <property type="term" value="P:fatty acid elongation, saturated fatty acid"/>
    <property type="evidence" value="ECO:0007669"/>
    <property type="project" value="TreeGrafter"/>
</dbReference>
<keyword evidence="4 10" id="KW-0812">Transmembrane</keyword>
<dbReference type="GeneID" id="111244041"/>